<dbReference type="EMBL" id="NDHI03003431">
    <property type="protein sequence ID" value="PNJ53312.1"/>
    <property type="molecule type" value="Genomic_DNA"/>
</dbReference>
<evidence type="ECO:0000313" key="5">
    <source>
        <dbReference type="EMBL" id="PNJ53314.1"/>
    </source>
</evidence>
<organism evidence="3">
    <name type="scientific">Pongo abelii</name>
    <name type="common">Sumatran orangutan</name>
    <name type="synonym">Pongo pygmaeus abelii</name>
    <dbReference type="NCBI Taxonomy" id="9601"/>
    <lineage>
        <taxon>Eukaryota</taxon>
        <taxon>Metazoa</taxon>
        <taxon>Chordata</taxon>
        <taxon>Craniata</taxon>
        <taxon>Vertebrata</taxon>
        <taxon>Euteleostomi</taxon>
        <taxon>Mammalia</taxon>
        <taxon>Eutheria</taxon>
        <taxon>Euarchontoglires</taxon>
        <taxon>Primates</taxon>
        <taxon>Haplorrhini</taxon>
        <taxon>Catarrhini</taxon>
        <taxon>Hominidae</taxon>
        <taxon>Pongo</taxon>
    </lineage>
</organism>
<proteinExistence type="predicted"/>
<comment type="caution">
    <text evidence="3">The sequence shown here is derived from an EMBL/GenBank/DDBJ whole genome shotgun (WGS) entry which is preliminary data.</text>
</comment>
<dbReference type="EMBL" id="NDHI03003431">
    <property type="protein sequence ID" value="PNJ53305.1"/>
    <property type="molecule type" value="Genomic_DNA"/>
</dbReference>
<evidence type="ECO:0000313" key="2">
    <source>
        <dbReference type="EMBL" id="PNJ53305.1"/>
    </source>
</evidence>
<evidence type="ECO:0000313" key="4">
    <source>
        <dbReference type="EMBL" id="PNJ53312.1"/>
    </source>
</evidence>
<accession>A0A2J8V725</accession>
<dbReference type="EMBL" id="NDHI03003431">
    <property type="protein sequence ID" value="PNJ53307.1"/>
    <property type="molecule type" value="Genomic_DNA"/>
</dbReference>
<sequence>MNKMKNFKRRFSLSVPRTETIEESLAEFTEQFNQLHNRRNEGERSGPTQHLSHLPDTPQSPPSPPCPLLPHWP</sequence>
<protein>
    <submittedName>
        <fullName evidence="4">CDK18 isoform 19</fullName>
    </submittedName>
    <submittedName>
        <fullName evidence="5">CDK18 isoform 21</fullName>
    </submittedName>
    <submittedName>
        <fullName evidence="2">CDK18 isoform 3</fullName>
    </submittedName>
    <submittedName>
        <fullName evidence="3">CDK18 isoform 6</fullName>
    </submittedName>
</protein>
<reference evidence="3" key="1">
    <citation type="submission" date="2017-12" db="EMBL/GenBank/DDBJ databases">
        <title>High-resolution comparative analysis of great ape genomes.</title>
        <authorList>
            <person name="Pollen A."/>
            <person name="Hastie A."/>
            <person name="Hormozdiari F."/>
            <person name="Dougherty M."/>
            <person name="Liu R."/>
            <person name="Chaisson M."/>
            <person name="Hoppe E."/>
            <person name="Hill C."/>
            <person name="Pang A."/>
            <person name="Hillier L."/>
            <person name="Baker C."/>
            <person name="Armstrong J."/>
            <person name="Shendure J."/>
            <person name="Paten B."/>
            <person name="Wilson R."/>
            <person name="Chao H."/>
            <person name="Schneider V."/>
            <person name="Ventura M."/>
            <person name="Kronenberg Z."/>
            <person name="Murali S."/>
            <person name="Gordon D."/>
            <person name="Cantsilieris S."/>
            <person name="Munson K."/>
            <person name="Nelson B."/>
            <person name="Raja A."/>
            <person name="Underwood J."/>
            <person name="Diekhans M."/>
            <person name="Fiddes I."/>
            <person name="Haussler D."/>
            <person name="Eichler E."/>
        </authorList>
    </citation>
    <scope>NUCLEOTIDE SEQUENCE [LARGE SCALE GENOMIC DNA]</scope>
    <source>
        <strain evidence="3">Susie</strain>
    </source>
</reference>
<gene>
    <name evidence="3" type="ORF">CR201_G0022172</name>
</gene>
<evidence type="ECO:0000256" key="1">
    <source>
        <dbReference type="SAM" id="MobiDB-lite"/>
    </source>
</evidence>
<feature type="compositionally biased region" description="Pro residues" evidence="1">
    <location>
        <begin position="58"/>
        <end position="73"/>
    </location>
</feature>
<dbReference type="AlphaFoldDB" id="A0A2J8V725"/>
<evidence type="ECO:0000313" key="3">
    <source>
        <dbReference type="EMBL" id="PNJ53307.1"/>
    </source>
</evidence>
<name>A0A2J8V725_PONAB</name>
<dbReference type="EMBL" id="NDHI03003431">
    <property type="protein sequence ID" value="PNJ53314.1"/>
    <property type="molecule type" value="Genomic_DNA"/>
</dbReference>
<feature type="region of interest" description="Disordered" evidence="1">
    <location>
        <begin position="35"/>
        <end position="73"/>
    </location>
</feature>